<dbReference type="GO" id="GO:0032259">
    <property type="term" value="P:methylation"/>
    <property type="evidence" value="ECO:0007669"/>
    <property type="project" value="UniProtKB-KW"/>
</dbReference>
<dbReference type="GO" id="GO:0008168">
    <property type="term" value="F:methyltransferase activity"/>
    <property type="evidence" value="ECO:0007669"/>
    <property type="project" value="UniProtKB-KW"/>
</dbReference>
<reference evidence="1" key="1">
    <citation type="journal article" date="2021" name="Proc. Natl. Acad. Sci. U.S.A.">
        <title>A Catalog of Tens of Thousands of Viruses from Human Metagenomes Reveals Hidden Associations with Chronic Diseases.</title>
        <authorList>
            <person name="Tisza M.J."/>
            <person name="Buck C.B."/>
        </authorList>
    </citation>
    <scope>NUCLEOTIDE SEQUENCE</scope>
    <source>
        <strain evidence="1">Ct4be24</strain>
    </source>
</reference>
<keyword evidence="1" id="KW-0808">Transferase</keyword>
<dbReference type="EMBL" id="BK015714">
    <property type="protein sequence ID" value="DAE21658.1"/>
    <property type="molecule type" value="Genomic_DNA"/>
</dbReference>
<keyword evidence="1" id="KW-0489">Methyltransferase</keyword>
<dbReference type="PROSITE" id="PS00092">
    <property type="entry name" value="N6_MTASE"/>
    <property type="match status" value="1"/>
</dbReference>
<evidence type="ECO:0000313" key="1">
    <source>
        <dbReference type="EMBL" id="DAE21658.1"/>
    </source>
</evidence>
<protein>
    <submittedName>
        <fullName evidence="1">Adenine-specific methyltransferase</fullName>
    </submittedName>
</protein>
<dbReference type="GO" id="GO:0003676">
    <property type="term" value="F:nucleic acid binding"/>
    <property type="evidence" value="ECO:0007669"/>
    <property type="project" value="InterPro"/>
</dbReference>
<organism evidence="1">
    <name type="scientific">Siphoviridae sp. ct4be24</name>
    <dbReference type="NCBI Taxonomy" id="2826289"/>
    <lineage>
        <taxon>Viruses</taxon>
        <taxon>Duplodnaviria</taxon>
        <taxon>Heunggongvirae</taxon>
        <taxon>Uroviricota</taxon>
        <taxon>Caudoviricetes</taxon>
    </lineage>
</organism>
<dbReference type="SUPFAM" id="SSF53335">
    <property type="entry name" value="S-adenosyl-L-methionine-dependent methyltransferases"/>
    <property type="match status" value="1"/>
</dbReference>
<accession>A0A8S5QRN2</accession>
<dbReference type="InterPro" id="IPR029063">
    <property type="entry name" value="SAM-dependent_MTases_sf"/>
</dbReference>
<sequence length="217" mass="25221">MSSTNRSNARDEHIADYYVTPISDIELFLKSFQKVVPLDWNNSIIVDPTSGGNPKTDKDAYHPMSYLTAIKNIYGDCEIHTYDLREDSFAENKCDYLKEKLPYKPNIIITNPPFAIATDIIEKALQDVNDDGYVIMLLRLNFFGSQSREWFFEKYMPEWAFVHHIRIGFTDKKDKDGYTIFDKDGVPKRGSTDSIEYMHAVWHKSNLKPDYTKLVLI</sequence>
<dbReference type="InterPro" id="IPR002052">
    <property type="entry name" value="DNA_methylase_N6_adenine_CS"/>
</dbReference>
<proteinExistence type="predicted"/>
<name>A0A8S5QRN2_9CAUD</name>